<evidence type="ECO:0000256" key="2">
    <source>
        <dbReference type="ARBA" id="ARBA00012438"/>
    </source>
</evidence>
<dbReference type="Gene3D" id="3.30.565.10">
    <property type="entry name" value="Histidine kinase-like ATPase, C-terminal domain"/>
    <property type="match status" value="1"/>
</dbReference>
<dbReference type="Pfam" id="PF00072">
    <property type="entry name" value="Response_reg"/>
    <property type="match status" value="1"/>
</dbReference>
<gene>
    <name evidence="10" type="ORF">MZV50_23075</name>
</gene>
<dbReference type="SMART" id="SM00388">
    <property type="entry name" value="HisKA"/>
    <property type="match status" value="1"/>
</dbReference>
<name>A0ABY4ZSB2_9CAUL</name>
<dbReference type="Pfam" id="PF00512">
    <property type="entry name" value="HisKA"/>
    <property type="match status" value="1"/>
</dbReference>
<feature type="domain" description="PAC" evidence="9">
    <location>
        <begin position="262"/>
        <end position="314"/>
    </location>
</feature>
<dbReference type="PRINTS" id="PR00344">
    <property type="entry name" value="BCTRLSENSOR"/>
</dbReference>
<dbReference type="InterPro" id="IPR000700">
    <property type="entry name" value="PAS-assoc_C"/>
</dbReference>
<dbReference type="SUPFAM" id="SSF55874">
    <property type="entry name" value="ATPase domain of HSP90 chaperone/DNA topoisomerase II/histidine kinase"/>
    <property type="match status" value="1"/>
</dbReference>
<keyword evidence="5" id="KW-0175">Coiled coil</keyword>
<dbReference type="InterPro" id="IPR005467">
    <property type="entry name" value="His_kinase_dom"/>
</dbReference>
<dbReference type="SUPFAM" id="SSF47384">
    <property type="entry name" value="Homodimeric domain of signal transducing histidine kinase"/>
    <property type="match status" value="1"/>
</dbReference>
<dbReference type="SUPFAM" id="SSF52172">
    <property type="entry name" value="CheY-like"/>
    <property type="match status" value="1"/>
</dbReference>
<dbReference type="PROSITE" id="PS50109">
    <property type="entry name" value="HIS_KIN"/>
    <property type="match status" value="1"/>
</dbReference>
<dbReference type="PROSITE" id="PS50112">
    <property type="entry name" value="PAS"/>
    <property type="match status" value="3"/>
</dbReference>
<evidence type="ECO:0000259" key="9">
    <source>
        <dbReference type="PROSITE" id="PS50113"/>
    </source>
</evidence>
<feature type="domain" description="PAC" evidence="9">
    <location>
        <begin position="134"/>
        <end position="186"/>
    </location>
</feature>
<accession>A0ABY4ZSB2</accession>
<keyword evidence="11" id="KW-1185">Reference proteome</keyword>
<dbReference type="Proteomes" id="UP001057520">
    <property type="component" value="Chromosome"/>
</dbReference>
<evidence type="ECO:0000313" key="10">
    <source>
        <dbReference type="EMBL" id="USQ95395.1"/>
    </source>
</evidence>
<reference evidence="10 11" key="1">
    <citation type="submission" date="2022-04" db="EMBL/GenBank/DDBJ databases">
        <title>Genome sequence of soybean root-associated Caulobacter segnis RL271.</title>
        <authorList>
            <person name="Longley R."/>
            <person name="Bonito G."/>
            <person name="Trigodet F."/>
            <person name="Crosson S."/>
            <person name="Fiebig A."/>
        </authorList>
    </citation>
    <scope>NUCLEOTIDE SEQUENCE [LARGE SCALE GENOMIC DNA]</scope>
    <source>
        <strain evidence="10 11">RL271</strain>
    </source>
</reference>
<dbReference type="InterPro" id="IPR000014">
    <property type="entry name" value="PAS"/>
</dbReference>
<feature type="domain" description="PAS" evidence="8">
    <location>
        <begin position="59"/>
        <end position="116"/>
    </location>
</feature>
<dbReference type="InterPro" id="IPR036097">
    <property type="entry name" value="HisK_dim/P_sf"/>
</dbReference>
<proteinExistence type="predicted"/>
<dbReference type="CDD" id="cd00130">
    <property type="entry name" value="PAS"/>
    <property type="match status" value="3"/>
</dbReference>
<dbReference type="EMBL" id="CP096040">
    <property type="protein sequence ID" value="USQ95395.1"/>
    <property type="molecule type" value="Genomic_DNA"/>
</dbReference>
<dbReference type="InterPro" id="IPR001789">
    <property type="entry name" value="Sig_transdc_resp-reg_receiver"/>
</dbReference>
<dbReference type="SMART" id="SM00086">
    <property type="entry name" value="PAC"/>
    <property type="match status" value="3"/>
</dbReference>
<dbReference type="InterPro" id="IPR003661">
    <property type="entry name" value="HisK_dim/P_dom"/>
</dbReference>
<feature type="domain" description="PAS" evidence="8">
    <location>
        <begin position="187"/>
        <end position="244"/>
    </location>
</feature>
<evidence type="ECO:0000259" key="7">
    <source>
        <dbReference type="PROSITE" id="PS50110"/>
    </source>
</evidence>
<dbReference type="PROSITE" id="PS50113">
    <property type="entry name" value="PAC"/>
    <property type="match status" value="3"/>
</dbReference>
<dbReference type="SMART" id="SM00091">
    <property type="entry name" value="PAS"/>
    <property type="match status" value="3"/>
</dbReference>
<dbReference type="EC" id="2.7.13.3" evidence="2"/>
<feature type="domain" description="Response regulatory" evidence="7">
    <location>
        <begin position="700"/>
        <end position="812"/>
    </location>
</feature>
<evidence type="ECO:0000256" key="1">
    <source>
        <dbReference type="ARBA" id="ARBA00000085"/>
    </source>
</evidence>
<dbReference type="InterPro" id="IPR004358">
    <property type="entry name" value="Sig_transdc_His_kin-like_C"/>
</dbReference>
<dbReference type="Gene3D" id="3.40.50.2300">
    <property type="match status" value="1"/>
</dbReference>
<dbReference type="InterPro" id="IPR001610">
    <property type="entry name" value="PAC"/>
</dbReference>
<evidence type="ECO:0000256" key="4">
    <source>
        <dbReference type="PROSITE-ProRule" id="PRU00169"/>
    </source>
</evidence>
<feature type="modified residue" description="4-aspartylphosphate" evidence="4">
    <location>
        <position position="750"/>
    </location>
</feature>
<feature type="coiled-coil region" evidence="5">
    <location>
        <begin position="426"/>
        <end position="453"/>
    </location>
</feature>
<evidence type="ECO:0000256" key="5">
    <source>
        <dbReference type="SAM" id="Coils"/>
    </source>
</evidence>
<dbReference type="PANTHER" id="PTHR43065:SF49">
    <property type="entry name" value="HISTIDINE KINASE"/>
    <property type="match status" value="1"/>
</dbReference>
<evidence type="ECO:0000259" key="6">
    <source>
        <dbReference type="PROSITE" id="PS50109"/>
    </source>
</evidence>
<feature type="domain" description="Histidine kinase" evidence="6">
    <location>
        <begin position="462"/>
        <end position="680"/>
    </location>
</feature>
<protein>
    <recommendedName>
        <fullName evidence="2">histidine kinase</fullName>
        <ecNumber evidence="2">2.7.13.3</ecNumber>
    </recommendedName>
</protein>
<dbReference type="InterPro" id="IPR035965">
    <property type="entry name" value="PAS-like_dom_sf"/>
</dbReference>
<dbReference type="PROSITE" id="PS50110">
    <property type="entry name" value="RESPONSE_REGULATORY"/>
    <property type="match status" value="1"/>
</dbReference>
<feature type="domain" description="PAC" evidence="9">
    <location>
        <begin position="390"/>
        <end position="442"/>
    </location>
</feature>
<dbReference type="InterPro" id="IPR011006">
    <property type="entry name" value="CheY-like_superfamily"/>
</dbReference>
<dbReference type="InterPro" id="IPR003594">
    <property type="entry name" value="HATPase_dom"/>
</dbReference>
<dbReference type="Pfam" id="PF02518">
    <property type="entry name" value="HATPase_c"/>
    <property type="match status" value="1"/>
</dbReference>
<dbReference type="NCBIfam" id="TIGR00229">
    <property type="entry name" value="sensory_box"/>
    <property type="match status" value="3"/>
</dbReference>
<sequence>MAAFSTNGRTDHQWGLALQLVAPRRLPFKRRTISPTFKAVNAADKHIRIEKKRRMKSSHDRRFELLVESLTGYGVYMLDLDGRVTSWNRGAQNLKGYTAEEIQGEEFSRFFTLEDRRDGLPRRLIMQARALGRIDSEGWRVRKDGGRFWAVATLHLMRDDAGEPIGFAKVTRDMTEQRAAQQALVESERRFRYLVEGVVDYAIYMLDVNGVVTNWNRGAQRIKGYDANEIVGRHFGAFYTPEDRAAGRPAVALVTAKAEGRFEGEGWRLRKDGSRFWASVVIDPIHDDQGQLIGYAKITRDISERKAAEEALAQSERQFRMLVEGVVDYAIYMLDPNGIITNWNAGAEKIKGYSASEIVGQHFSKFYTPEDRAAGLPVQNLHRAATERRFEAEAWRVRKDGTLFWANVVIDPIRDETGRLVGYAKITRDITDKKRVQAELDEARERIAHNQKMEALGQLTGGVAHDFNNLLMVVSGQAHLLRNKVGDDPKAHRALDAIETSALRGQDLTRHLLSFARRQRLQTTIAPLAERMSGVHELVATSLPANIELKLDISDDLWPVEVDQGELDLAILNLAVNARDAMPTGGRLTISARNTTQTGTVSDLFGDFVEIEITDTGTGIAPDIMAKIFEPFFTTKDVDKGTGLGLSHVYGFAQQAGGDVQVDSILGKGTRFSILLPRSHGQVSPKAFSIEATERTGAARILLVEDNPDVADVAMGLLERLGHQVRVANNAASALSALQDGSPPDLVFSDIVMAGKMDGVALARLLRERHPELPVLLATGYSQTAENLNAEFPILRKPYNIDELKTAIDQVLLGATAPASGTVVPLPRARKERKA</sequence>
<dbReference type="Gene3D" id="3.30.450.20">
    <property type="entry name" value="PAS domain"/>
    <property type="match status" value="3"/>
</dbReference>
<dbReference type="SMART" id="SM00387">
    <property type="entry name" value="HATPase_c"/>
    <property type="match status" value="1"/>
</dbReference>
<feature type="domain" description="PAS" evidence="8">
    <location>
        <begin position="315"/>
        <end position="388"/>
    </location>
</feature>
<dbReference type="SUPFAM" id="SSF55785">
    <property type="entry name" value="PYP-like sensor domain (PAS domain)"/>
    <property type="match status" value="3"/>
</dbReference>
<dbReference type="PANTHER" id="PTHR43065">
    <property type="entry name" value="SENSOR HISTIDINE KINASE"/>
    <property type="match status" value="1"/>
</dbReference>
<organism evidence="10 11">
    <name type="scientific">Caulobacter segnis</name>
    <dbReference type="NCBI Taxonomy" id="88688"/>
    <lineage>
        <taxon>Bacteria</taxon>
        <taxon>Pseudomonadati</taxon>
        <taxon>Pseudomonadota</taxon>
        <taxon>Alphaproteobacteria</taxon>
        <taxon>Caulobacterales</taxon>
        <taxon>Caulobacteraceae</taxon>
        <taxon>Caulobacter</taxon>
    </lineage>
</organism>
<keyword evidence="3 4" id="KW-0597">Phosphoprotein</keyword>
<dbReference type="Gene3D" id="1.10.287.130">
    <property type="match status" value="1"/>
</dbReference>
<evidence type="ECO:0000313" key="11">
    <source>
        <dbReference type="Proteomes" id="UP001057520"/>
    </source>
</evidence>
<dbReference type="InterPro" id="IPR036890">
    <property type="entry name" value="HATPase_C_sf"/>
</dbReference>
<dbReference type="Pfam" id="PF13426">
    <property type="entry name" value="PAS_9"/>
    <property type="match status" value="3"/>
</dbReference>
<evidence type="ECO:0000256" key="3">
    <source>
        <dbReference type="ARBA" id="ARBA00022553"/>
    </source>
</evidence>
<dbReference type="SMART" id="SM00448">
    <property type="entry name" value="REC"/>
    <property type="match status" value="1"/>
</dbReference>
<comment type="catalytic activity">
    <reaction evidence="1">
        <text>ATP + protein L-histidine = ADP + protein N-phospho-L-histidine.</text>
        <dbReference type="EC" id="2.7.13.3"/>
    </reaction>
</comment>
<evidence type="ECO:0000259" key="8">
    <source>
        <dbReference type="PROSITE" id="PS50112"/>
    </source>
</evidence>